<protein>
    <submittedName>
        <fullName evidence="1">Uncharacterized protein</fullName>
    </submittedName>
</protein>
<gene>
    <name evidence="1" type="ORF">ADEAN_000063700</name>
</gene>
<dbReference type="AlphaFoldDB" id="A0A7G2C0E0"/>
<proteinExistence type="predicted"/>
<name>A0A7G2C0E0_9TRYP</name>
<evidence type="ECO:0000313" key="1">
    <source>
        <dbReference type="EMBL" id="CAD2213200.1"/>
    </source>
</evidence>
<reference evidence="1 2" key="1">
    <citation type="submission" date="2020-08" db="EMBL/GenBank/DDBJ databases">
        <authorList>
            <person name="Newling K."/>
            <person name="Davey J."/>
            <person name="Forrester S."/>
        </authorList>
    </citation>
    <scope>NUCLEOTIDE SEQUENCE [LARGE SCALE GENOMIC DNA]</scope>
    <source>
        <strain evidence="2">Crithidia deanei Carvalho (ATCC PRA-265)</strain>
    </source>
</reference>
<keyword evidence="2" id="KW-1185">Reference proteome</keyword>
<organism evidence="1 2">
    <name type="scientific">Angomonas deanei</name>
    <dbReference type="NCBI Taxonomy" id="59799"/>
    <lineage>
        <taxon>Eukaryota</taxon>
        <taxon>Discoba</taxon>
        <taxon>Euglenozoa</taxon>
        <taxon>Kinetoplastea</taxon>
        <taxon>Metakinetoplastina</taxon>
        <taxon>Trypanosomatida</taxon>
        <taxon>Trypanosomatidae</taxon>
        <taxon>Strigomonadinae</taxon>
        <taxon>Angomonas</taxon>
    </lineage>
</organism>
<dbReference type="VEuPathDB" id="TriTrypDB:ADEAN_000063700"/>
<evidence type="ECO:0000313" key="2">
    <source>
        <dbReference type="Proteomes" id="UP000515908"/>
    </source>
</evidence>
<dbReference type="EMBL" id="LR877145">
    <property type="protein sequence ID" value="CAD2213200.1"/>
    <property type="molecule type" value="Genomic_DNA"/>
</dbReference>
<sequence length="164" mass="18175">MFNVDNVALNVCASLLDTAADLLLALETFIRLAGEESRHHFGTVPLFGLVLNCVALTFKSNRFLGEVMTKYFHSAIQLAACVATTFQPSSVEDISLSKRMASVLTLATLNAKDVSVVSSVLQMVFPFSLEYLFGAGLRGEAIRPRFGLHKEHCGGRKRRRKRRR</sequence>
<accession>A0A7G2C0E0</accession>
<dbReference type="Proteomes" id="UP000515908">
    <property type="component" value="Chromosome 01"/>
</dbReference>